<evidence type="ECO:0000313" key="2">
    <source>
        <dbReference type="EMBL" id="PMD50203.1"/>
    </source>
</evidence>
<feature type="transmembrane region" description="Helical" evidence="1">
    <location>
        <begin position="74"/>
        <end position="99"/>
    </location>
</feature>
<keyword evidence="1" id="KW-1133">Transmembrane helix</keyword>
<keyword evidence="1" id="KW-0812">Transmembrane</keyword>
<sequence length="109" mass="12215">MDSLRSFTSMTLSNWPFPSYDERVNSLAELKHPARFRLPIESELYLQLYRPVLPDVDRGHLSKLGCLLSLGATWLAILGCLIGPIFITALAIFATYLVVRKRKGPQPAA</sequence>
<proteinExistence type="predicted"/>
<dbReference type="InParanoid" id="A0A2J6SHG5"/>
<reference evidence="2 3" key="1">
    <citation type="submission" date="2016-04" db="EMBL/GenBank/DDBJ databases">
        <title>A degradative enzymes factory behind the ericoid mycorrhizal symbiosis.</title>
        <authorList>
            <consortium name="DOE Joint Genome Institute"/>
            <person name="Martino E."/>
            <person name="Morin E."/>
            <person name="Grelet G."/>
            <person name="Kuo A."/>
            <person name="Kohler A."/>
            <person name="Daghino S."/>
            <person name="Barry K."/>
            <person name="Choi C."/>
            <person name="Cichocki N."/>
            <person name="Clum A."/>
            <person name="Copeland A."/>
            <person name="Hainaut M."/>
            <person name="Haridas S."/>
            <person name="Labutti K."/>
            <person name="Lindquist E."/>
            <person name="Lipzen A."/>
            <person name="Khouja H.-R."/>
            <person name="Murat C."/>
            <person name="Ohm R."/>
            <person name="Olson A."/>
            <person name="Spatafora J."/>
            <person name="Veneault-Fourrey C."/>
            <person name="Henrissat B."/>
            <person name="Grigoriev I."/>
            <person name="Martin F."/>
            <person name="Perotto S."/>
        </authorList>
    </citation>
    <scope>NUCLEOTIDE SEQUENCE [LARGE SCALE GENOMIC DNA]</scope>
    <source>
        <strain evidence="2 3">E</strain>
    </source>
</reference>
<protein>
    <submittedName>
        <fullName evidence="2">Uncharacterized protein</fullName>
    </submittedName>
</protein>
<name>A0A2J6SHG5_9HELO</name>
<dbReference type="RefSeq" id="XP_024727107.1">
    <property type="nucleotide sequence ID" value="XM_024871414.1"/>
</dbReference>
<gene>
    <name evidence="2" type="ORF">K444DRAFT_261740</name>
</gene>
<keyword evidence="1" id="KW-0472">Membrane</keyword>
<dbReference type="OrthoDB" id="2688021at2759"/>
<dbReference type="EMBL" id="KZ613913">
    <property type="protein sequence ID" value="PMD50203.1"/>
    <property type="molecule type" value="Genomic_DNA"/>
</dbReference>
<organism evidence="2 3">
    <name type="scientific">Hyaloscypha bicolor E</name>
    <dbReference type="NCBI Taxonomy" id="1095630"/>
    <lineage>
        <taxon>Eukaryota</taxon>
        <taxon>Fungi</taxon>
        <taxon>Dikarya</taxon>
        <taxon>Ascomycota</taxon>
        <taxon>Pezizomycotina</taxon>
        <taxon>Leotiomycetes</taxon>
        <taxon>Helotiales</taxon>
        <taxon>Hyaloscyphaceae</taxon>
        <taxon>Hyaloscypha</taxon>
        <taxon>Hyaloscypha bicolor</taxon>
    </lineage>
</organism>
<accession>A0A2J6SHG5</accession>
<keyword evidence="3" id="KW-1185">Reference proteome</keyword>
<dbReference type="Proteomes" id="UP000235371">
    <property type="component" value="Unassembled WGS sequence"/>
</dbReference>
<evidence type="ECO:0000256" key="1">
    <source>
        <dbReference type="SAM" id="Phobius"/>
    </source>
</evidence>
<evidence type="ECO:0000313" key="3">
    <source>
        <dbReference type="Proteomes" id="UP000235371"/>
    </source>
</evidence>
<dbReference type="AlphaFoldDB" id="A0A2J6SHG5"/>
<dbReference type="GeneID" id="36579496"/>